<feature type="region of interest" description="Disordered" evidence="1">
    <location>
        <begin position="174"/>
        <end position="240"/>
    </location>
</feature>
<evidence type="ECO:0000259" key="3">
    <source>
        <dbReference type="Pfam" id="PF13243"/>
    </source>
</evidence>
<evidence type="ECO:0000256" key="2">
    <source>
        <dbReference type="SAM" id="Phobius"/>
    </source>
</evidence>
<organism evidence="4 5">
    <name type="scientific">Bythopirellula goksoeyrii</name>
    <dbReference type="NCBI Taxonomy" id="1400387"/>
    <lineage>
        <taxon>Bacteria</taxon>
        <taxon>Pseudomonadati</taxon>
        <taxon>Planctomycetota</taxon>
        <taxon>Planctomycetia</taxon>
        <taxon>Pirellulales</taxon>
        <taxon>Lacipirellulaceae</taxon>
        <taxon>Bythopirellula</taxon>
    </lineage>
</organism>
<dbReference type="AlphaFoldDB" id="A0A5B9QEY2"/>
<dbReference type="InterPro" id="IPR008930">
    <property type="entry name" value="Terpenoid_cyclase/PrenylTrfase"/>
</dbReference>
<dbReference type="Proteomes" id="UP000323917">
    <property type="component" value="Chromosome"/>
</dbReference>
<evidence type="ECO:0000256" key="1">
    <source>
        <dbReference type="SAM" id="MobiDB-lite"/>
    </source>
</evidence>
<feature type="transmembrane region" description="Helical" evidence="2">
    <location>
        <begin position="20"/>
        <end position="38"/>
    </location>
</feature>
<feature type="compositionally biased region" description="Basic and acidic residues" evidence="1">
    <location>
        <begin position="177"/>
        <end position="187"/>
    </location>
</feature>
<keyword evidence="4" id="KW-0808">Transferase</keyword>
<evidence type="ECO:0000313" key="5">
    <source>
        <dbReference type="Proteomes" id="UP000323917"/>
    </source>
</evidence>
<keyword evidence="5" id="KW-1185">Reference proteome</keyword>
<keyword evidence="2" id="KW-1133">Transmembrane helix</keyword>
<evidence type="ECO:0000313" key="4">
    <source>
        <dbReference type="EMBL" id="QEG36200.1"/>
    </source>
</evidence>
<keyword evidence="2" id="KW-0472">Membrane</keyword>
<accession>A0A5B9QEY2</accession>
<gene>
    <name evidence="4" type="ORF">Pr1d_35110</name>
</gene>
<dbReference type="Pfam" id="PF13243">
    <property type="entry name" value="SQHop_cyclase_C"/>
    <property type="match status" value="1"/>
</dbReference>
<name>A0A5B9QEY2_9BACT</name>
<dbReference type="GO" id="GO:0016740">
    <property type="term" value="F:transferase activity"/>
    <property type="evidence" value="ECO:0007669"/>
    <property type="project" value="UniProtKB-KW"/>
</dbReference>
<feature type="transmembrane region" description="Helical" evidence="2">
    <location>
        <begin position="50"/>
        <end position="71"/>
    </location>
</feature>
<dbReference type="InterPro" id="IPR032696">
    <property type="entry name" value="SQ_cyclase_C"/>
</dbReference>
<reference evidence="4 5" key="1">
    <citation type="submission" date="2019-08" db="EMBL/GenBank/DDBJ databases">
        <title>Deep-cultivation of Planctomycetes and their phenomic and genomic characterization uncovers novel biology.</title>
        <authorList>
            <person name="Wiegand S."/>
            <person name="Jogler M."/>
            <person name="Boedeker C."/>
            <person name="Pinto D."/>
            <person name="Vollmers J."/>
            <person name="Rivas-Marin E."/>
            <person name="Kohn T."/>
            <person name="Peeters S.H."/>
            <person name="Heuer A."/>
            <person name="Rast P."/>
            <person name="Oberbeckmann S."/>
            <person name="Bunk B."/>
            <person name="Jeske O."/>
            <person name="Meyerdierks A."/>
            <person name="Storesund J.E."/>
            <person name="Kallscheuer N."/>
            <person name="Luecker S."/>
            <person name="Lage O.M."/>
            <person name="Pohl T."/>
            <person name="Merkel B.J."/>
            <person name="Hornburger P."/>
            <person name="Mueller R.-W."/>
            <person name="Bruemmer F."/>
            <person name="Labrenz M."/>
            <person name="Spormann A.M."/>
            <person name="Op den Camp H."/>
            <person name="Overmann J."/>
            <person name="Amann R."/>
            <person name="Jetten M.S.M."/>
            <person name="Mascher T."/>
            <person name="Medema M.H."/>
            <person name="Devos D.P."/>
            <person name="Kaster A.-K."/>
            <person name="Ovreas L."/>
            <person name="Rohde M."/>
            <person name="Galperin M.Y."/>
            <person name="Jogler C."/>
        </authorList>
    </citation>
    <scope>NUCLEOTIDE SEQUENCE [LARGE SCALE GENOMIC DNA]</scope>
    <source>
        <strain evidence="4 5">Pr1d</strain>
    </source>
</reference>
<sequence>MQYPDLPPLAYWGLTSSTWVAMWGVLGTITILLIVLLSTRWANKRTWQKCAILSLWVHVIFAFLSVTVRIITGAPETGVDVPIRVAVLPAEAPIVESKPEEEIQPDWEHLAAPPLVAPAADPLPDPIEETNSSTPDSVAMESLAKVTTKKEPSPPAPLLKAPALLPAPAISPASDLAKTEPASKDEDPSPAESAPETSETSQKPPVESIASESEMEHLDETSDVVPVTTPTTPNQPAVPEKYADRFAMDLTKLASQRGGSEQTEKAVRAALGWLAEAQSDHGGWDASRFGSGQERIVLGHNRGGAGASADTGITGLALLAFLGNGHSHQHGSYRIEVARGLEYLRQRQRADGSLYGEAQLFARTYCHSMATLAVCEAFAMTHDSRLEPLARSATAYSLAMQHPTDGGWRYRRGDTGDTSQLGWQLMALKSAELAGIEVPNVTWTRIERFLRRVRRGNAGGLASYRPDSPASRTMTAEAWFCHQLLQADRNSALNPDSIHEAMESLSTELPSPSNRNLYYWYYATLALQQNQDHSPSSAKCWESWNHALTTALLTTQENDGSWNADTVWGGYGGRVYTTALSALCLEVYYRYKPTVETGEIAGREGWQSLQR</sequence>
<dbReference type="RefSeq" id="WP_148074579.1">
    <property type="nucleotide sequence ID" value="NZ_CP042913.1"/>
</dbReference>
<dbReference type="EMBL" id="CP042913">
    <property type="protein sequence ID" value="QEG36200.1"/>
    <property type="molecule type" value="Genomic_DNA"/>
</dbReference>
<proteinExistence type="predicted"/>
<dbReference type="KEGG" id="bgok:Pr1d_35110"/>
<dbReference type="OrthoDB" id="238862at2"/>
<feature type="compositionally biased region" description="Low complexity" evidence="1">
    <location>
        <begin position="224"/>
        <end position="239"/>
    </location>
</feature>
<feature type="region of interest" description="Disordered" evidence="1">
    <location>
        <begin position="118"/>
        <end position="161"/>
    </location>
</feature>
<dbReference type="Gene3D" id="1.50.10.20">
    <property type="match status" value="1"/>
</dbReference>
<keyword evidence="2" id="KW-0812">Transmembrane</keyword>
<feature type="domain" description="Squalene cyclase C-terminal" evidence="3">
    <location>
        <begin position="257"/>
        <end position="431"/>
    </location>
</feature>
<protein>
    <submittedName>
        <fullName evidence="4">Prenyltransferase and squalene oxidase repeat protein</fullName>
    </submittedName>
</protein>
<dbReference type="SUPFAM" id="SSF48239">
    <property type="entry name" value="Terpenoid cyclases/Protein prenyltransferases"/>
    <property type="match status" value="1"/>
</dbReference>